<comment type="catalytic activity">
    <reaction evidence="1 11">
        <text>[(1-&gt;4)-alpha-D-glucosyl](n) + ADP-alpha-D-glucose = [(1-&gt;4)-alpha-D-glucosyl](n+1) + ADP + H(+)</text>
        <dbReference type="Rhea" id="RHEA:18189"/>
        <dbReference type="Rhea" id="RHEA-COMP:9584"/>
        <dbReference type="Rhea" id="RHEA-COMP:9587"/>
        <dbReference type="ChEBI" id="CHEBI:15378"/>
        <dbReference type="ChEBI" id="CHEBI:15444"/>
        <dbReference type="ChEBI" id="CHEBI:57498"/>
        <dbReference type="ChEBI" id="CHEBI:456216"/>
        <dbReference type="EC" id="2.4.1.21"/>
    </reaction>
</comment>
<feature type="binding site" evidence="11">
    <location>
        <position position="15"/>
    </location>
    <ligand>
        <name>ADP-alpha-D-glucose</name>
        <dbReference type="ChEBI" id="CHEBI:57498"/>
    </ligand>
</feature>
<accession>A0ABU4RYI6</accession>
<dbReference type="InterPro" id="IPR001296">
    <property type="entry name" value="Glyco_trans_1"/>
</dbReference>
<evidence type="ECO:0000256" key="10">
    <source>
        <dbReference type="ARBA" id="ARBA00031722"/>
    </source>
</evidence>
<reference evidence="14 15" key="1">
    <citation type="submission" date="2023-11" db="EMBL/GenBank/DDBJ databases">
        <title>Gilvimarinus fulvus sp. nov., isolated from the surface of Kelp.</title>
        <authorList>
            <person name="Sun Y.Y."/>
            <person name="Gong Y."/>
            <person name="Du Z.J."/>
        </authorList>
    </citation>
    <scope>NUCLEOTIDE SEQUENCE [LARGE SCALE GENOMIC DNA]</scope>
    <source>
        <strain evidence="14 15">SDUM040013</strain>
    </source>
</reference>
<protein>
    <recommendedName>
        <fullName evidence="6 11">Glycogen synthase</fullName>
        <ecNumber evidence="5 11">2.4.1.21</ecNumber>
    </recommendedName>
    <alternativeName>
        <fullName evidence="10 11">Starch [bacterial glycogen] synthase</fullName>
    </alternativeName>
</protein>
<evidence type="ECO:0000256" key="7">
    <source>
        <dbReference type="ARBA" id="ARBA00022676"/>
    </source>
</evidence>
<evidence type="ECO:0000256" key="5">
    <source>
        <dbReference type="ARBA" id="ARBA00012588"/>
    </source>
</evidence>
<proteinExistence type="inferred from homology"/>
<dbReference type="RefSeq" id="WP_302721819.1">
    <property type="nucleotide sequence ID" value="NZ_JAULRU010000418.1"/>
</dbReference>
<comment type="caution">
    <text evidence="14">The sequence shown here is derived from an EMBL/GenBank/DDBJ whole genome shotgun (WGS) entry which is preliminary data.</text>
</comment>
<comment type="similarity">
    <text evidence="4 11">Belongs to the glycosyltransferase 1 family. Bacterial/plant glycogen synthase subfamily.</text>
</comment>
<dbReference type="InterPro" id="IPR013534">
    <property type="entry name" value="Starch_synth_cat_dom"/>
</dbReference>
<dbReference type="NCBIfam" id="TIGR02095">
    <property type="entry name" value="glgA"/>
    <property type="match status" value="1"/>
</dbReference>
<dbReference type="NCBIfam" id="NF001899">
    <property type="entry name" value="PRK00654.1-2"/>
    <property type="match status" value="1"/>
</dbReference>
<keyword evidence="8 11" id="KW-0808">Transferase</keyword>
<evidence type="ECO:0000259" key="13">
    <source>
        <dbReference type="Pfam" id="PF08323"/>
    </source>
</evidence>
<evidence type="ECO:0000313" key="15">
    <source>
        <dbReference type="Proteomes" id="UP001273505"/>
    </source>
</evidence>
<dbReference type="Pfam" id="PF00534">
    <property type="entry name" value="Glycos_transf_1"/>
    <property type="match status" value="1"/>
</dbReference>
<dbReference type="SUPFAM" id="SSF53756">
    <property type="entry name" value="UDP-Glycosyltransferase/glycogen phosphorylase"/>
    <property type="match status" value="1"/>
</dbReference>
<dbReference type="Gene3D" id="3.40.50.2000">
    <property type="entry name" value="Glycogen Phosphorylase B"/>
    <property type="match status" value="2"/>
</dbReference>
<evidence type="ECO:0000256" key="11">
    <source>
        <dbReference type="HAMAP-Rule" id="MF_00484"/>
    </source>
</evidence>
<feature type="domain" description="Glycosyl transferase family 1" evidence="12">
    <location>
        <begin position="294"/>
        <end position="412"/>
    </location>
</feature>
<gene>
    <name evidence="11 14" type="primary">glgA</name>
    <name evidence="14" type="ORF">SCD92_11200</name>
</gene>
<evidence type="ECO:0000259" key="12">
    <source>
        <dbReference type="Pfam" id="PF00534"/>
    </source>
</evidence>
<evidence type="ECO:0000256" key="3">
    <source>
        <dbReference type="ARBA" id="ARBA00004964"/>
    </source>
</evidence>
<dbReference type="GO" id="GO:0009011">
    <property type="term" value="F:alpha-1,4-glucan glucosyltransferase (ADP-glucose donor) activity"/>
    <property type="evidence" value="ECO:0007669"/>
    <property type="project" value="UniProtKB-EC"/>
</dbReference>
<evidence type="ECO:0000256" key="1">
    <source>
        <dbReference type="ARBA" id="ARBA00001478"/>
    </source>
</evidence>
<dbReference type="PANTHER" id="PTHR45825:SF11">
    <property type="entry name" value="ALPHA AMYLASE DOMAIN-CONTAINING PROTEIN"/>
    <property type="match status" value="1"/>
</dbReference>
<organism evidence="14 15">
    <name type="scientific">Gilvimarinus gilvus</name>
    <dbReference type="NCBI Taxonomy" id="3058038"/>
    <lineage>
        <taxon>Bacteria</taxon>
        <taxon>Pseudomonadati</taxon>
        <taxon>Pseudomonadota</taxon>
        <taxon>Gammaproteobacteria</taxon>
        <taxon>Cellvibrionales</taxon>
        <taxon>Cellvibrionaceae</taxon>
        <taxon>Gilvimarinus</taxon>
    </lineage>
</organism>
<dbReference type="EC" id="2.4.1.21" evidence="5 11"/>
<dbReference type="PANTHER" id="PTHR45825">
    <property type="entry name" value="GRANULE-BOUND STARCH SYNTHASE 1, CHLOROPLASTIC/AMYLOPLASTIC"/>
    <property type="match status" value="1"/>
</dbReference>
<keyword evidence="9 11" id="KW-0320">Glycogen biosynthesis</keyword>
<dbReference type="EMBL" id="JAXAFO010000017">
    <property type="protein sequence ID" value="MDX6849928.1"/>
    <property type="molecule type" value="Genomic_DNA"/>
</dbReference>
<comment type="function">
    <text evidence="2 11">Synthesizes alpha-1,4-glucan chains using ADP-glucose.</text>
</comment>
<name>A0ABU4RYI6_9GAMM</name>
<dbReference type="Pfam" id="PF08323">
    <property type="entry name" value="Glyco_transf_5"/>
    <property type="match status" value="1"/>
</dbReference>
<dbReference type="InterPro" id="IPR011835">
    <property type="entry name" value="GS/SS"/>
</dbReference>
<evidence type="ECO:0000256" key="8">
    <source>
        <dbReference type="ARBA" id="ARBA00022679"/>
    </source>
</evidence>
<keyword evidence="15" id="KW-1185">Reference proteome</keyword>
<dbReference type="Proteomes" id="UP001273505">
    <property type="component" value="Unassembled WGS sequence"/>
</dbReference>
<feature type="domain" description="Starch synthase catalytic" evidence="13">
    <location>
        <begin position="2"/>
        <end position="238"/>
    </location>
</feature>
<comment type="pathway">
    <text evidence="3 11">Glycan biosynthesis; glycogen biosynthesis.</text>
</comment>
<dbReference type="HAMAP" id="MF_00484">
    <property type="entry name" value="Glycogen_synth"/>
    <property type="match status" value="1"/>
</dbReference>
<evidence type="ECO:0000313" key="14">
    <source>
        <dbReference type="EMBL" id="MDX6849928.1"/>
    </source>
</evidence>
<evidence type="ECO:0000256" key="9">
    <source>
        <dbReference type="ARBA" id="ARBA00023056"/>
    </source>
</evidence>
<sequence>MKILFCCSEAYPLAKTGGLGDVGGALPRALLKQGVQVKLVLPGYSVALANAKPNGLKLLNELEILGETVRIWQSRLAGSRVTVWFIDHKTFSSREGGLYGDELGVDWHDNAWRFYVYCKVAELIACNEAGLDWKADVVHCHDWQTGLIPALLNEREHRPKTVFTIHNLAYRGLFDQATFHALQLPTHWWHHESVEFWGEFSYLKAGLVYSDRVTTVSPSYAQEIQTPDFGCGLEGVLEQRKRHLTGIVNGIDDKVWNPGTDTHLSCHYNRRSLSKKQLNKTALQKELGLATTPDTLLLGFIGRLVEQKGLAILIPALEQFLAQTDAQFVALGSGQQEYETALLELAAKFPQQVKIYIGYDEGVSHRIEAGVDVFLMPSLFEPCGLNQMYSQRYGTLPLCHYVGGLRDTVVNLSDSQLEGYTQGSLGVDNIDETGFLFCDATATSLLATLNKAYICYQNTPLWTKMQKNGMAQDFSWGVSSQRYVDLYESLLKENDSQIRVAG</sequence>
<evidence type="ECO:0000256" key="2">
    <source>
        <dbReference type="ARBA" id="ARBA00002764"/>
    </source>
</evidence>
<evidence type="ECO:0000256" key="6">
    <source>
        <dbReference type="ARBA" id="ARBA00019935"/>
    </source>
</evidence>
<dbReference type="CDD" id="cd03791">
    <property type="entry name" value="GT5_Glycogen_synthase_DULL1-like"/>
    <property type="match status" value="1"/>
</dbReference>
<evidence type="ECO:0000256" key="4">
    <source>
        <dbReference type="ARBA" id="ARBA00010281"/>
    </source>
</evidence>
<keyword evidence="7 11" id="KW-0328">Glycosyltransferase</keyword>